<reference evidence="6" key="1">
    <citation type="submission" date="2016-11" db="UniProtKB">
        <authorList>
            <consortium name="WormBaseParasite"/>
        </authorList>
    </citation>
    <scope>IDENTIFICATION</scope>
</reference>
<sequence>MTVSIDEVSVENFHDFVRIYEGNSTTGKLLKSITSQVNHQVLNITTKTVLIVFLTDQSITDRGFHITVKARVVPDDPSMGYGTWTVIRIVGIILIILCLLIIYTRPWIQKRRDQNKTEQQPKPPQEEEPTNLFAD</sequence>
<keyword evidence="5" id="KW-1185">Reference proteome</keyword>
<evidence type="ECO:0000256" key="3">
    <source>
        <dbReference type="SAM" id="Phobius"/>
    </source>
</evidence>
<evidence type="ECO:0000313" key="5">
    <source>
        <dbReference type="Proteomes" id="UP000095282"/>
    </source>
</evidence>
<dbReference type="PANTHER" id="PTHR39385:SF3">
    <property type="entry name" value="ELRR (EXTRACELLULAR LEUCINE-RICH REPEAT) ONLY"/>
    <property type="match status" value="1"/>
</dbReference>
<dbReference type="Proteomes" id="UP000095282">
    <property type="component" value="Unplaced"/>
</dbReference>
<dbReference type="STRING" id="1561998.A0A1I7UIK1"/>
<keyword evidence="3" id="KW-0472">Membrane</keyword>
<protein>
    <submittedName>
        <fullName evidence="6">CUB domain-containing protein</fullName>
    </submittedName>
</protein>
<name>A0A1I7UIK1_9PELO</name>
<dbReference type="InterPro" id="IPR000859">
    <property type="entry name" value="CUB_dom"/>
</dbReference>
<evidence type="ECO:0000313" key="6">
    <source>
        <dbReference type="WBParaSite" id="Csp11.Scaffold629.g9679.t1"/>
    </source>
</evidence>
<feature type="transmembrane region" description="Helical" evidence="3">
    <location>
        <begin position="81"/>
        <end position="103"/>
    </location>
</feature>
<dbReference type="CDD" id="cd00041">
    <property type="entry name" value="CUB"/>
    <property type="match status" value="1"/>
</dbReference>
<evidence type="ECO:0000256" key="2">
    <source>
        <dbReference type="SAM" id="MobiDB-lite"/>
    </source>
</evidence>
<dbReference type="InterPro" id="IPR035914">
    <property type="entry name" value="Sperma_CUB_dom_sf"/>
</dbReference>
<dbReference type="PANTHER" id="PTHR39385">
    <property type="entry name" value="PROTEIN CBG20422"/>
    <property type="match status" value="1"/>
</dbReference>
<dbReference type="SUPFAM" id="SSF49854">
    <property type="entry name" value="Spermadhesin, CUB domain"/>
    <property type="match status" value="1"/>
</dbReference>
<feature type="region of interest" description="Disordered" evidence="2">
    <location>
        <begin position="112"/>
        <end position="135"/>
    </location>
</feature>
<organism evidence="5 6">
    <name type="scientific">Caenorhabditis tropicalis</name>
    <dbReference type="NCBI Taxonomy" id="1561998"/>
    <lineage>
        <taxon>Eukaryota</taxon>
        <taxon>Metazoa</taxon>
        <taxon>Ecdysozoa</taxon>
        <taxon>Nematoda</taxon>
        <taxon>Chromadorea</taxon>
        <taxon>Rhabditida</taxon>
        <taxon>Rhabditina</taxon>
        <taxon>Rhabditomorpha</taxon>
        <taxon>Rhabditoidea</taxon>
        <taxon>Rhabditidae</taxon>
        <taxon>Peloderinae</taxon>
        <taxon>Caenorhabditis</taxon>
    </lineage>
</organism>
<keyword evidence="3" id="KW-1133">Transmembrane helix</keyword>
<evidence type="ECO:0000259" key="4">
    <source>
        <dbReference type="Pfam" id="PF00431"/>
    </source>
</evidence>
<dbReference type="WBParaSite" id="Csp11.Scaffold629.g9679.t1">
    <property type="protein sequence ID" value="Csp11.Scaffold629.g9679.t1"/>
    <property type="gene ID" value="Csp11.Scaffold629.g9679"/>
</dbReference>
<dbReference type="Pfam" id="PF00431">
    <property type="entry name" value="CUB"/>
    <property type="match status" value="1"/>
</dbReference>
<dbReference type="Gene3D" id="2.60.120.290">
    <property type="entry name" value="Spermadhesin, CUB domain"/>
    <property type="match status" value="1"/>
</dbReference>
<keyword evidence="3" id="KW-0812">Transmembrane</keyword>
<evidence type="ECO:0000256" key="1">
    <source>
        <dbReference type="ARBA" id="ARBA00023157"/>
    </source>
</evidence>
<dbReference type="AlphaFoldDB" id="A0A1I7UIK1"/>
<feature type="domain" description="CUB" evidence="4">
    <location>
        <begin position="7"/>
        <end position="67"/>
    </location>
</feature>
<keyword evidence="1" id="KW-1015">Disulfide bond</keyword>
<proteinExistence type="predicted"/>
<accession>A0A1I7UIK1</accession>